<evidence type="ECO:0000256" key="1">
    <source>
        <dbReference type="ARBA" id="ARBA00023125"/>
    </source>
</evidence>
<dbReference type="GO" id="GO:0003755">
    <property type="term" value="F:peptidyl-prolyl cis-trans isomerase activity"/>
    <property type="evidence" value="ECO:0007669"/>
    <property type="project" value="InterPro"/>
</dbReference>
<dbReference type="InterPro" id="IPR011333">
    <property type="entry name" value="SKP1/BTB/POZ_sf"/>
</dbReference>
<feature type="domain" description="HMG box" evidence="5">
    <location>
        <begin position="1075"/>
        <end position="1150"/>
    </location>
</feature>
<evidence type="ECO:0000256" key="4">
    <source>
        <dbReference type="SAM" id="MobiDB-lite"/>
    </source>
</evidence>
<dbReference type="InterPro" id="IPR046357">
    <property type="entry name" value="PPIase_dom_sf"/>
</dbReference>
<dbReference type="SUPFAM" id="SSF54695">
    <property type="entry name" value="POZ domain"/>
    <property type="match status" value="3"/>
</dbReference>
<dbReference type="InParanoid" id="A0A0G4F1I3"/>
<dbReference type="EMBL" id="CDMY01000364">
    <property type="protein sequence ID" value="CEM05762.1"/>
    <property type="molecule type" value="Genomic_DNA"/>
</dbReference>
<feature type="DNA-binding region" description="HMG box" evidence="2">
    <location>
        <begin position="1075"/>
        <end position="1150"/>
    </location>
</feature>
<sequence>MEPLTRVNATSQLDRHVVTLLESLDERRKDNTYDISKALTQHGASDGSAASGDDMLELNVGGSQSCVRRKHLTSIEGTVLAALFSGRWDGRLIRGADNRMFIDMESEAFEKVLSADTRLTPADIQFEHIVARGRRAVRCAILGHRFGDVIVLAQGVEPLQQRDDVAVELRRRIDAIMEPLTRVNATSQLDLQVVTLLESLDERRKDNTYDISKALTQHGASDGSAASGDDMLELNVGGSQSCVRRKHLTSIEGTVLAALFSGRWDGRLIRGADNRMFIDMESEAFEKVRNTLFEGGKAAVDLLITEIANRNYRGLHDFWVRRLLSPIEKPSRKRIRTDEAPSVSAGGVDELRGFCKTVESFLKGYLAEKGKVDEEVQQQKHQYDGLIKEVMGVEPLQQRDDVAVELRRRIDAIMEPLTRVNATSQLDLQVVTLLESLDERRKDNTYDISKALTQHGASDGSAASGDDMLELNVGGSQSCVRRKHLTSIEGTVLAALFSGRWDGRLIRDADNRIFIDMESEAFEKVRNTLFEGGKAAVDLLITEIANRNYRGLHDFWVRRLLSPIEKPSRKRIRTDEAPSVSAGGVDELRGFCKTVESFLKGYLAEKGKVDEEVQQQKHQYDGLIKEVMAVSAFLKPVSGDDPIRSVEVCGHLIATAESTLTEMGKVALASRFQLWPAAVEDVSEEHIRRLVDYHRRKRHAAAVTDECLQGCLAVPLKMGNGPKQDFFNKTAAIYGVDLSVKYEESPLGVRYEIVTAGTGPKPQLDSHIQYDYTEWRNGFGSDSKVFNLHGCKSSVSALSSWSREALTSMTVGETRRLIVPSDVRKVSVLFFYDTPSYAELKLVDIISSGKPVAAAAAAAASAPAPAAQTNLSVAPNTSRHKEVQEKYKKLLSRIARSRTSCLPPPGATGESSPTPLASYRCAQPPVSQPCGYSRSRGTTTAKKVKRARSAYILFKMDRRDEVISQDPDLYGRVTEVSKICGAEWKSMTNKQKRPYQIKAEKDKARYEQELIEYHKQLAAADSDHHGKPQKDGAPVAASAAAAAANCSPSTATGTTTTAKKKAPRKVKTSVSHPLAYTLFTMDRREALILQHPDLRGSAGRECWTSCDIYEKRLAKMLAAEWNSMTDKQKRPYETQAKKKARCQRELNEYCKRLAAADSDQQ</sequence>
<proteinExistence type="predicted"/>
<feature type="coiled-coil region" evidence="3">
    <location>
        <begin position="996"/>
        <end position="1023"/>
    </location>
</feature>
<keyword evidence="3" id="KW-0175">Coiled coil</keyword>
<dbReference type="InterPro" id="IPR003131">
    <property type="entry name" value="T1-type_BTB"/>
</dbReference>
<gene>
    <name evidence="6" type="ORF">Vbra_14307</name>
</gene>
<evidence type="ECO:0000259" key="5">
    <source>
        <dbReference type="PROSITE" id="PS50118"/>
    </source>
</evidence>
<dbReference type="SUPFAM" id="SSF47095">
    <property type="entry name" value="HMG-box"/>
    <property type="match status" value="2"/>
</dbReference>
<dbReference type="GO" id="GO:0051260">
    <property type="term" value="P:protein homooligomerization"/>
    <property type="evidence" value="ECO:0007669"/>
    <property type="project" value="InterPro"/>
</dbReference>
<evidence type="ECO:0000256" key="3">
    <source>
        <dbReference type="SAM" id="Coils"/>
    </source>
</evidence>
<feature type="region of interest" description="Disordered" evidence="4">
    <location>
        <begin position="1044"/>
        <end position="1066"/>
    </location>
</feature>
<dbReference type="InterPro" id="IPR036910">
    <property type="entry name" value="HMG_box_dom_sf"/>
</dbReference>
<dbReference type="OrthoDB" id="1919336at2759"/>
<protein>
    <recommendedName>
        <fullName evidence="5">HMG box domain-containing protein</fullName>
    </recommendedName>
</protein>
<dbReference type="GO" id="GO:0005634">
    <property type="term" value="C:nucleus"/>
    <property type="evidence" value="ECO:0007669"/>
    <property type="project" value="UniProtKB-UniRule"/>
</dbReference>
<dbReference type="InterPro" id="IPR009071">
    <property type="entry name" value="HMG_box_dom"/>
</dbReference>
<dbReference type="InterPro" id="IPR050342">
    <property type="entry name" value="HMGB"/>
</dbReference>
<feature type="compositionally biased region" description="Low complexity" evidence="4">
    <location>
        <begin position="1044"/>
        <end position="1057"/>
    </location>
</feature>
<reference evidence="6 7" key="1">
    <citation type="submission" date="2014-11" db="EMBL/GenBank/DDBJ databases">
        <authorList>
            <person name="Zhu J."/>
            <person name="Qi W."/>
            <person name="Song R."/>
        </authorList>
    </citation>
    <scope>NUCLEOTIDE SEQUENCE [LARGE SCALE GENOMIC DNA]</scope>
</reference>
<dbReference type="PANTHER" id="PTHR48112">
    <property type="entry name" value="HIGH MOBILITY GROUP PROTEIN DSP1"/>
    <property type="match status" value="1"/>
</dbReference>
<keyword evidence="7" id="KW-1185">Reference proteome</keyword>
<dbReference type="SUPFAM" id="SSF54534">
    <property type="entry name" value="FKBP-like"/>
    <property type="match status" value="1"/>
</dbReference>
<accession>A0A0G4F1I3</accession>
<keyword evidence="1 2" id="KW-0238">DNA-binding</keyword>
<name>A0A0G4F1I3_VITBC</name>
<dbReference type="Gene3D" id="3.30.710.10">
    <property type="entry name" value="Potassium Channel Kv1.1, Chain A"/>
    <property type="match status" value="3"/>
</dbReference>
<evidence type="ECO:0000256" key="2">
    <source>
        <dbReference type="PROSITE-ProRule" id="PRU00267"/>
    </source>
</evidence>
<feature type="DNA-binding region" description="HMG box" evidence="2">
    <location>
        <begin position="944"/>
        <end position="1014"/>
    </location>
</feature>
<dbReference type="STRING" id="1169540.A0A0G4F1I3"/>
<dbReference type="VEuPathDB" id="CryptoDB:Vbra_14307"/>
<dbReference type="GO" id="GO:0003677">
    <property type="term" value="F:DNA binding"/>
    <property type="evidence" value="ECO:0007669"/>
    <property type="project" value="UniProtKB-UniRule"/>
</dbReference>
<evidence type="ECO:0000313" key="7">
    <source>
        <dbReference type="Proteomes" id="UP000041254"/>
    </source>
</evidence>
<dbReference type="AlphaFoldDB" id="A0A0G4F1I3"/>
<evidence type="ECO:0000313" key="6">
    <source>
        <dbReference type="EMBL" id="CEM05762.1"/>
    </source>
</evidence>
<feature type="domain" description="HMG box" evidence="5">
    <location>
        <begin position="944"/>
        <end position="1014"/>
    </location>
</feature>
<dbReference type="Proteomes" id="UP000041254">
    <property type="component" value="Unassembled WGS sequence"/>
</dbReference>
<organism evidence="6 7">
    <name type="scientific">Vitrella brassicaformis (strain CCMP3155)</name>
    <dbReference type="NCBI Taxonomy" id="1169540"/>
    <lineage>
        <taxon>Eukaryota</taxon>
        <taxon>Sar</taxon>
        <taxon>Alveolata</taxon>
        <taxon>Colpodellida</taxon>
        <taxon>Vitrellaceae</taxon>
        <taxon>Vitrella</taxon>
    </lineage>
</organism>
<dbReference type="SMART" id="SM00398">
    <property type="entry name" value="HMG"/>
    <property type="match status" value="2"/>
</dbReference>
<dbReference type="Pfam" id="PF02214">
    <property type="entry name" value="BTB_2"/>
    <property type="match status" value="1"/>
</dbReference>
<dbReference type="PROSITE" id="PS50118">
    <property type="entry name" value="HMG_BOX_2"/>
    <property type="match status" value="2"/>
</dbReference>
<dbReference type="Gene3D" id="3.10.50.40">
    <property type="match status" value="1"/>
</dbReference>
<dbReference type="Gene3D" id="1.10.30.10">
    <property type="entry name" value="High mobility group box domain"/>
    <property type="match status" value="2"/>
</dbReference>
<dbReference type="Pfam" id="PF00505">
    <property type="entry name" value="HMG_box"/>
    <property type="match status" value="1"/>
</dbReference>
<keyword evidence="2" id="KW-0539">Nucleus</keyword>